<dbReference type="InterPro" id="IPR001367">
    <property type="entry name" value="Fe_dep_repressor"/>
</dbReference>
<evidence type="ECO:0000256" key="3">
    <source>
        <dbReference type="ARBA" id="ARBA00022448"/>
    </source>
</evidence>
<dbReference type="InterPro" id="IPR037294">
    <property type="entry name" value="ABC_BtuC-like"/>
</dbReference>
<dbReference type="GO" id="GO:0055085">
    <property type="term" value="P:transmembrane transport"/>
    <property type="evidence" value="ECO:0007669"/>
    <property type="project" value="InterPro"/>
</dbReference>
<dbReference type="GO" id="GO:0010043">
    <property type="term" value="P:response to zinc ion"/>
    <property type="evidence" value="ECO:0007669"/>
    <property type="project" value="TreeGrafter"/>
</dbReference>
<feature type="transmembrane region" description="Helical" evidence="9">
    <location>
        <begin position="74"/>
        <end position="93"/>
    </location>
</feature>
<dbReference type="InterPro" id="IPR036388">
    <property type="entry name" value="WH-like_DNA-bd_sf"/>
</dbReference>
<organism evidence="11 12">
    <name type="scientific">Thalassoglobus polymorphus</name>
    <dbReference type="NCBI Taxonomy" id="2527994"/>
    <lineage>
        <taxon>Bacteria</taxon>
        <taxon>Pseudomonadati</taxon>
        <taxon>Planctomycetota</taxon>
        <taxon>Planctomycetia</taxon>
        <taxon>Planctomycetales</taxon>
        <taxon>Planctomycetaceae</taxon>
        <taxon>Thalassoglobus</taxon>
    </lineage>
</organism>
<dbReference type="SUPFAM" id="SSF81345">
    <property type="entry name" value="ABC transporter involved in vitamin B12 uptake, BtuC"/>
    <property type="match status" value="1"/>
</dbReference>
<dbReference type="AlphaFoldDB" id="A0A517QIS4"/>
<dbReference type="RefSeq" id="WP_145196216.1">
    <property type="nucleotide sequence ID" value="NZ_CP036267.1"/>
</dbReference>
<feature type="transmembrane region" description="Helical" evidence="9">
    <location>
        <begin position="243"/>
        <end position="262"/>
    </location>
</feature>
<dbReference type="CDD" id="cd06550">
    <property type="entry name" value="TM_ABC_iron-siderophores_like"/>
    <property type="match status" value="1"/>
</dbReference>
<feature type="transmembrane region" description="Helical" evidence="9">
    <location>
        <begin position="297"/>
        <end position="316"/>
    </location>
</feature>
<comment type="similarity">
    <text evidence="2 8">Belongs to the ABC-3 integral membrane protein family.</text>
</comment>
<dbReference type="Pfam" id="PF00950">
    <property type="entry name" value="ABC-3"/>
    <property type="match status" value="1"/>
</dbReference>
<evidence type="ECO:0000256" key="5">
    <source>
        <dbReference type="ARBA" id="ARBA00022692"/>
    </source>
</evidence>
<evidence type="ECO:0000256" key="4">
    <source>
        <dbReference type="ARBA" id="ARBA00022475"/>
    </source>
</evidence>
<keyword evidence="6 9" id="KW-1133">Transmembrane helix</keyword>
<evidence type="ECO:0000313" key="12">
    <source>
        <dbReference type="Proteomes" id="UP000315724"/>
    </source>
</evidence>
<dbReference type="SUPFAM" id="SSF47979">
    <property type="entry name" value="Iron-dependent repressor protein, dimerization domain"/>
    <property type="match status" value="1"/>
</dbReference>
<keyword evidence="4" id="KW-1003">Cell membrane</keyword>
<feature type="transmembrane region" description="Helical" evidence="9">
    <location>
        <begin position="176"/>
        <end position="201"/>
    </location>
</feature>
<keyword evidence="5 8" id="KW-0812">Transmembrane</keyword>
<evidence type="ECO:0000256" key="2">
    <source>
        <dbReference type="ARBA" id="ARBA00008034"/>
    </source>
</evidence>
<dbReference type="KEGG" id="tpol:Mal48_07850"/>
<dbReference type="PANTHER" id="PTHR30477">
    <property type="entry name" value="ABC-TRANSPORTER METAL-BINDING PROTEIN"/>
    <property type="match status" value="1"/>
</dbReference>
<keyword evidence="12" id="KW-1185">Reference proteome</keyword>
<feature type="transmembrane region" description="Helical" evidence="9">
    <location>
        <begin position="50"/>
        <end position="69"/>
    </location>
</feature>
<dbReference type="GO" id="GO:0043190">
    <property type="term" value="C:ATP-binding cassette (ABC) transporter complex"/>
    <property type="evidence" value="ECO:0007669"/>
    <property type="project" value="InterPro"/>
</dbReference>
<dbReference type="Proteomes" id="UP000315724">
    <property type="component" value="Chromosome"/>
</dbReference>
<sequence>MKLNRILIMLLFGLLLLTLNVEPIEAAGVSFQKRFERVVLLKDYNTRVVLLGTTLLGICGGIVGVFMLLRKRSLVGDVVGHSALPGIAIAFILTEVFRPGTGKSVPILLLGAFVAGLIGAVSVMLIDRYSRIKSDAAMAIVLSLFYGAGTALLTIVQRIPTGSSAGLEDFLAGKTASLVAADVWLFAWAALVLIVISTLLFKELCLLCFDEEFAAALGWKVFWLDSLLTGLVVSVTILGMQSVGLLLVVAILIIPPASARFWTDDIRRMTWIAAILGGVAAAIGTIISALFAKVATGAVIVLAGSVFFIVSLFFGFRRGVLWKWIEQKRLQSRVGERDLLRAVYEITEGRIDHRQLTDPVLLSQRISQAELLQMRTWSPARLRSLTRQAASRHLVLIRANGEIQLAPDGAALARRAARDHRLWEQYLIQYADIAPSHVDRDADQIEHILDAEVIRGLEESLASAGHDVMLRSPHQIQNTPGE</sequence>
<feature type="transmembrane region" description="Helical" evidence="9">
    <location>
        <begin position="105"/>
        <end position="126"/>
    </location>
</feature>
<comment type="subcellular location">
    <subcellularLocation>
        <location evidence="1 8">Cell membrane</location>
        <topology evidence="1 8">Multi-pass membrane protein</topology>
    </subcellularLocation>
</comment>
<dbReference type="InterPro" id="IPR001626">
    <property type="entry name" value="ABC_TroCD"/>
</dbReference>
<evidence type="ECO:0000256" key="8">
    <source>
        <dbReference type="RuleBase" id="RU003943"/>
    </source>
</evidence>
<name>A0A517QIS4_9PLAN</name>
<evidence type="ECO:0000256" key="6">
    <source>
        <dbReference type="ARBA" id="ARBA00022989"/>
    </source>
</evidence>
<reference evidence="11 12" key="1">
    <citation type="submission" date="2019-02" db="EMBL/GenBank/DDBJ databases">
        <title>Deep-cultivation of Planctomycetes and their phenomic and genomic characterization uncovers novel biology.</title>
        <authorList>
            <person name="Wiegand S."/>
            <person name="Jogler M."/>
            <person name="Boedeker C."/>
            <person name="Pinto D."/>
            <person name="Vollmers J."/>
            <person name="Rivas-Marin E."/>
            <person name="Kohn T."/>
            <person name="Peeters S.H."/>
            <person name="Heuer A."/>
            <person name="Rast P."/>
            <person name="Oberbeckmann S."/>
            <person name="Bunk B."/>
            <person name="Jeske O."/>
            <person name="Meyerdierks A."/>
            <person name="Storesund J.E."/>
            <person name="Kallscheuer N."/>
            <person name="Luecker S."/>
            <person name="Lage O.M."/>
            <person name="Pohl T."/>
            <person name="Merkel B.J."/>
            <person name="Hornburger P."/>
            <person name="Mueller R.-W."/>
            <person name="Bruemmer F."/>
            <person name="Labrenz M."/>
            <person name="Spormann A.M."/>
            <person name="Op den Camp H."/>
            <person name="Overmann J."/>
            <person name="Amann R."/>
            <person name="Jetten M.S.M."/>
            <person name="Mascher T."/>
            <person name="Medema M.H."/>
            <person name="Devos D.P."/>
            <person name="Kaster A.-K."/>
            <person name="Ovreas L."/>
            <person name="Rohde M."/>
            <person name="Galperin M.Y."/>
            <person name="Jogler C."/>
        </authorList>
    </citation>
    <scope>NUCLEOTIDE SEQUENCE [LARGE SCALE GENOMIC DNA]</scope>
    <source>
        <strain evidence="11 12">Mal48</strain>
    </source>
</reference>
<dbReference type="Pfam" id="PF02742">
    <property type="entry name" value="Fe_dep_repr_C"/>
    <property type="match status" value="1"/>
</dbReference>
<accession>A0A517QIS4</accession>
<evidence type="ECO:0000313" key="11">
    <source>
        <dbReference type="EMBL" id="QDT31551.1"/>
    </source>
</evidence>
<dbReference type="Gene3D" id="1.10.10.10">
    <property type="entry name" value="Winged helix-like DNA-binding domain superfamily/Winged helix DNA-binding domain"/>
    <property type="match status" value="1"/>
</dbReference>
<dbReference type="PANTHER" id="PTHR30477:SF3">
    <property type="entry name" value="METAL TRANSPORT SYSTEM MEMBRANE PROTEIN CT_069-RELATED"/>
    <property type="match status" value="1"/>
</dbReference>
<evidence type="ECO:0000256" key="7">
    <source>
        <dbReference type="ARBA" id="ARBA00023136"/>
    </source>
</evidence>
<keyword evidence="7 9" id="KW-0472">Membrane</keyword>
<keyword evidence="3 8" id="KW-0813">Transport</keyword>
<dbReference type="InterPro" id="IPR036421">
    <property type="entry name" value="Fe_dep_repressor_sf"/>
</dbReference>
<evidence type="ECO:0000256" key="9">
    <source>
        <dbReference type="SAM" id="Phobius"/>
    </source>
</evidence>
<feature type="transmembrane region" description="Helical" evidence="9">
    <location>
        <begin position="269"/>
        <end position="291"/>
    </location>
</feature>
<protein>
    <submittedName>
        <fullName evidence="11">Manganese transport system membrane protein MntB</fullName>
    </submittedName>
</protein>
<dbReference type="EMBL" id="CP036267">
    <property type="protein sequence ID" value="QDT31551.1"/>
    <property type="molecule type" value="Genomic_DNA"/>
</dbReference>
<dbReference type="OrthoDB" id="9788905at2"/>
<dbReference type="GO" id="GO:0046983">
    <property type="term" value="F:protein dimerization activity"/>
    <property type="evidence" value="ECO:0007669"/>
    <property type="project" value="InterPro"/>
</dbReference>
<proteinExistence type="inferred from homology"/>
<evidence type="ECO:0000259" key="10">
    <source>
        <dbReference type="Pfam" id="PF02742"/>
    </source>
</evidence>
<feature type="transmembrane region" description="Helical" evidence="9">
    <location>
        <begin position="138"/>
        <end position="156"/>
    </location>
</feature>
<evidence type="ECO:0000256" key="1">
    <source>
        <dbReference type="ARBA" id="ARBA00004651"/>
    </source>
</evidence>
<dbReference type="GO" id="GO:0046914">
    <property type="term" value="F:transition metal ion binding"/>
    <property type="evidence" value="ECO:0007669"/>
    <property type="project" value="InterPro"/>
</dbReference>
<feature type="domain" description="Iron dependent repressor metal binding and dimerisation" evidence="10">
    <location>
        <begin position="407"/>
        <end position="464"/>
    </location>
</feature>
<gene>
    <name evidence="11" type="primary">mntB_1</name>
    <name evidence="11" type="ORF">Mal48_07850</name>
</gene>
<dbReference type="Gene3D" id="1.10.3470.10">
    <property type="entry name" value="ABC transporter involved in vitamin B12 uptake, BtuC"/>
    <property type="match status" value="1"/>
</dbReference>